<name>A0ABD0U0R4_DENTH</name>
<sequence>MGMLGKNVKDMQNKTIAKLLCITLEICRGSEGALPPGGVRPDTAHGTGRCGAVPSYTEFQYRVMLLFKEQVYKQVLDKELCQLHTCRWRRMARAMAHGAVHLRCHLHGAARRFKLARAMFAQCRMAQ</sequence>
<dbReference type="Proteomes" id="UP001552299">
    <property type="component" value="Unassembled WGS sequence"/>
</dbReference>
<gene>
    <name evidence="1" type="ORF">M5K25_024031</name>
</gene>
<proteinExistence type="predicted"/>
<dbReference type="AlphaFoldDB" id="A0ABD0U0R4"/>
<evidence type="ECO:0000313" key="2">
    <source>
        <dbReference type="Proteomes" id="UP001552299"/>
    </source>
</evidence>
<dbReference type="EMBL" id="JANQDX010000018">
    <property type="protein sequence ID" value="KAL0905599.1"/>
    <property type="molecule type" value="Genomic_DNA"/>
</dbReference>
<organism evidence="1 2">
    <name type="scientific">Dendrobium thyrsiflorum</name>
    <name type="common">Pinecone-like raceme dendrobium</name>
    <name type="synonym">Orchid</name>
    <dbReference type="NCBI Taxonomy" id="117978"/>
    <lineage>
        <taxon>Eukaryota</taxon>
        <taxon>Viridiplantae</taxon>
        <taxon>Streptophyta</taxon>
        <taxon>Embryophyta</taxon>
        <taxon>Tracheophyta</taxon>
        <taxon>Spermatophyta</taxon>
        <taxon>Magnoliopsida</taxon>
        <taxon>Liliopsida</taxon>
        <taxon>Asparagales</taxon>
        <taxon>Orchidaceae</taxon>
        <taxon>Epidendroideae</taxon>
        <taxon>Malaxideae</taxon>
        <taxon>Dendrobiinae</taxon>
        <taxon>Dendrobium</taxon>
    </lineage>
</organism>
<comment type="caution">
    <text evidence="1">The sequence shown here is derived from an EMBL/GenBank/DDBJ whole genome shotgun (WGS) entry which is preliminary data.</text>
</comment>
<protein>
    <submittedName>
        <fullName evidence="1">Uncharacterized protein</fullName>
    </submittedName>
</protein>
<keyword evidence="2" id="KW-1185">Reference proteome</keyword>
<accession>A0ABD0U0R4</accession>
<reference evidence="1 2" key="1">
    <citation type="journal article" date="2024" name="Plant Biotechnol. J.">
        <title>Dendrobium thyrsiflorum genome and its molecular insights into genes involved in important horticultural traits.</title>
        <authorList>
            <person name="Chen B."/>
            <person name="Wang J.Y."/>
            <person name="Zheng P.J."/>
            <person name="Li K.L."/>
            <person name="Liang Y.M."/>
            <person name="Chen X.F."/>
            <person name="Zhang C."/>
            <person name="Zhao X."/>
            <person name="He X."/>
            <person name="Zhang G.Q."/>
            <person name="Liu Z.J."/>
            <person name="Xu Q."/>
        </authorList>
    </citation>
    <scope>NUCLEOTIDE SEQUENCE [LARGE SCALE GENOMIC DNA]</scope>
    <source>
        <strain evidence="1">GZMU011</strain>
    </source>
</reference>
<evidence type="ECO:0000313" key="1">
    <source>
        <dbReference type="EMBL" id="KAL0905599.1"/>
    </source>
</evidence>